<accession>A0ABQ9H3P2</accession>
<evidence type="ECO:0000313" key="3">
    <source>
        <dbReference type="Proteomes" id="UP001159363"/>
    </source>
</evidence>
<comment type="caution">
    <text evidence="2">The sequence shown here is derived from an EMBL/GenBank/DDBJ whole genome shotgun (WGS) entry which is preliminary data.</text>
</comment>
<dbReference type="InterPro" id="IPR041588">
    <property type="entry name" value="Integrase_H2C2"/>
</dbReference>
<sequence length="140" mass="16298">MPTPPRRETINLVYRQQGTDGRKGKPIQRIAASKHLPNELLCDPNTEQVILNEEEWEKMTFLEKLQQGIDTTCGAPRENTSWQAYMPKEVHNTVALFFHDHHLAGHPGTGQMWRMVERHYRWPGTATDVKEYVRECTICQ</sequence>
<evidence type="ECO:0000259" key="1">
    <source>
        <dbReference type="Pfam" id="PF17921"/>
    </source>
</evidence>
<name>A0ABQ9H3P2_9NEOP</name>
<keyword evidence="3" id="KW-1185">Reference proteome</keyword>
<evidence type="ECO:0000313" key="2">
    <source>
        <dbReference type="EMBL" id="KAJ8878887.1"/>
    </source>
</evidence>
<proteinExistence type="predicted"/>
<reference evidence="2 3" key="1">
    <citation type="submission" date="2023-02" db="EMBL/GenBank/DDBJ databases">
        <title>LHISI_Scaffold_Assembly.</title>
        <authorList>
            <person name="Stuart O.P."/>
            <person name="Cleave R."/>
            <person name="Magrath M.J.L."/>
            <person name="Mikheyev A.S."/>
        </authorList>
    </citation>
    <scope>NUCLEOTIDE SEQUENCE [LARGE SCALE GENOMIC DNA]</scope>
    <source>
        <strain evidence="2">Daus_M_001</strain>
        <tissue evidence="2">Leg muscle</tissue>
    </source>
</reference>
<organism evidence="2 3">
    <name type="scientific">Dryococelus australis</name>
    <dbReference type="NCBI Taxonomy" id="614101"/>
    <lineage>
        <taxon>Eukaryota</taxon>
        <taxon>Metazoa</taxon>
        <taxon>Ecdysozoa</taxon>
        <taxon>Arthropoda</taxon>
        <taxon>Hexapoda</taxon>
        <taxon>Insecta</taxon>
        <taxon>Pterygota</taxon>
        <taxon>Neoptera</taxon>
        <taxon>Polyneoptera</taxon>
        <taxon>Phasmatodea</taxon>
        <taxon>Verophasmatodea</taxon>
        <taxon>Anareolatae</taxon>
        <taxon>Phasmatidae</taxon>
        <taxon>Eurycanthinae</taxon>
        <taxon>Dryococelus</taxon>
    </lineage>
</organism>
<feature type="domain" description="Integrase zinc-binding" evidence="1">
    <location>
        <begin position="87"/>
        <end position="140"/>
    </location>
</feature>
<dbReference type="Pfam" id="PF17921">
    <property type="entry name" value="Integrase_H2C2"/>
    <property type="match status" value="1"/>
</dbReference>
<dbReference type="EMBL" id="JARBHB010000007">
    <property type="protein sequence ID" value="KAJ8878887.1"/>
    <property type="molecule type" value="Genomic_DNA"/>
</dbReference>
<dbReference type="Gene3D" id="1.10.340.70">
    <property type="match status" value="1"/>
</dbReference>
<gene>
    <name evidence="2" type="ORF">PR048_019486</name>
</gene>
<protein>
    <recommendedName>
        <fullName evidence="1">Integrase zinc-binding domain-containing protein</fullName>
    </recommendedName>
</protein>
<dbReference type="Proteomes" id="UP001159363">
    <property type="component" value="Chromosome 6"/>
</dbReference>